<evidence type="ECO:0000256" key="4">
    <source>
        <dbReference type="ARBA" id="ARBA00023027"/>
    </source>
</evidence>
<dbReference type="GO" id="GO:0005886">
    <property type="term" value="C:plasma membrane"/>
    <property type="evidence" value="ECO:0007669"/>
    <property type="project" value="TreeGrafter"/>
</dbReference>
<keyword evidence="8" id="KW-0547">Nucleotide-binding</keyword>
<evidence type="ECO:0000256" key="5">
    <source>
        <dbReference type="PIRNR" id="PIRNR000183"/>
    </source>
</evidence>
<comment type="catalytic activity">
    <reaction evidence="5">
        <text>L-alanine + NAD(+) + H2O = pyruvate + NH4(+) + NADH + H(+)</text>
        <dbReference type="Rhea" id="RHEA:18405"/>
        <dbReference type="ChEBI" id="CHEBI:15361"/>
        <dbReference type="ChEBI" id="CHEBI:15377"/>
        <dbReference type="ChEBI" id="CHEBI:15378"/>
        <dbReference type="ChEBI" id="CHEBI:28938"/>
        <dbReference type="ChEBI" id="CHEBI:57540"/>
        <dbReference type="ChEBI" id="CHEBI:57945"/>
        <dbReference type="ChEBI" id="CHEBI:57972"/>
        <dbReference type="EC" id="1.4.1.1"/>
    </reaction>
</comment>
<dbReference type="EMBL" id="JAFGIX010000032">
    <property type="protein sequence ID" value="MBN1572895.1"/>
    <property type="molecule type" value="Genomic_DNA"/>
</dbReference>
<dbReference type="GO" id="GO:0000286">
    <property type="term" value="F:alanine dehydrogenase activity"/>
    <property type="evidence" value="ECO:0007669"/>
    <property type="project" value="UniProtKB-UniRule"/>
</dbReference>
<proteinExistence type="inferred from homology"/>
<feature type="domain" description="Alanine dehydrogenase/pyridine nucleotide transhydrogenase N-terminal" evidence="10">
    <location>
        <begin position="4"/>
        <end position="136"/>
    </location>
</feature>
<dbReference type="SMART" id="SM01003">
    <property type="entry name" value="AlaDh_PNT_N"/>
    <property type="match status" value="1"/>
</dbReference>
<reference evidence="11" key="1">
    <citation type="journal article" date="2021" name="Environ. Microbiol.">
        <title>Genomic characterization of three novel Desulfobacterota classes expand the metabolic and phylogenetic diversity of the phylum.</title>
        <authorList>
            <person name="Murphy C.L."/>
            <person name="Biggerstaff J."/>
            <person name="Eichhorn A."/>
            <person name="Ewing E."/>
            <person name="Shahan R."/>
            <person name="Soriano D."/>
            <person name="Stewart S."/>
            <person name="VanMol K."/>
            <person name="Walker R."/>
            <person name="Walters P."/>
            <person name="Elshahed M.S."/>
            <person name="Youssef N.H."/>
        </authorList>
    </citation>
    <scope>NUCLEOTIDE SEQUENCE</scope>
    <source>
        <strain evidence="11">Zod_Metabat.24</strain>
    </source>
</reference>
<dbReference type="PANTHER" id="PTHR42795:SF1">
    <property type="entry name" value="ALANINE DEHYDROGENASE"/>
    <property type="match status" value="1"/>
</dbReference>
<evidence type="ECO:0000259" key="9">
    <source>
        <dbReference type="SMART" id="SM01002"/>
    </source>
</evidence>
<evidence type="ECO:0000256" key="1">
    <source>
        <dbReference type="ARBA" id="ARBA00005689"/>
    </source>
</evidence>
<dbReference type="InterPro" id="IPR008143">
    <property type="entry name" value="Ala_DH/PNT_CS2"/>
</dbReference>
<dbReference type="SUPFAM" id="SSF51735">
    <property type="entry name" value="NAD(P)-binding Rossmann-fold domains"/>
    <property type="match status" value="1"/>
</dbReference>
<feature type="active site" description="Proton donor/acceptor" evidence="6">
    <location>
        <position position="95"/>
    </location>
</feature>
<dbReference type="EC" id="1.4.1.1" evidence="2 5"/>
<dbReference type="Pfam" id="PF01262">
    <property type="entry name" value="AlaDh_PNT_C"/>
    <property type="match status" value="1"/>
</dbReference>
<feature type="binding site" evidence="8">
    <location>
        <position position="202"/>
    </location>
    <ligand>
        <name>NAD(+)</name>
        <dbReference type="ChEBI" id="CHEBI:57540"/>
    </ligand>
</feature>
<dbReference type="GO" id="GO:0042853">
    <property type="term" value="P:L-alanine catabolic process"/>
    <property type="evidence" value="ECO:0007669"/>
    <property type="project" value="InterPro"/>
</dbReference>
<keyword evidence="4 5" id="KW-0520">NAD</keyword>
<dbReference type="InterPro" id="IPR007698">
    <property type="entry name" value="AlaDH/PNT_NAD(H)-bd"/>
</dbReference>
<evidence type="ECO:0000256" key="3">
    <source>
        <dbReference type="ARBA" id="ARBA00023002"/>
    </source>
</evidence>
<dbReference type="FunFam" id="3.40.50.720:FF:000049">
    <property type="entry name" value="Alanine dehydrogenase"/>
    <property type="match status" value="1"/>
</dbReference>
<evidence type="ECO:0000259" key="10">
    <source>
        <dbReference type="SMART" id="SM01003"/>
    </source>
</evidence>
<dbReference type="PROSITE" id="PS00837">
    <property type="entry name" value="ALADH_PNT_2"/>
    <property type="match status" value="1"/>
</dbReference>
<protein>
    <recommendedName>
        <fullName evidence="2 5">Alanine dehydrogenase</fullName>
        <ecNumber evidence="2 5">1.4.1.1</ecNumber>
    </recommendedName>
</protein>
<comment type="similarity">
    <text evidence="1 5">Belongs to the AlaDH/PNT family.</text>
</comment>
<reference evidence="11" key="2">
    <citation type="submission" date="2021-01" db="EMBL/GenBank/DDBJ databases">
        <authorList>
            <person name="Hahn C.R."/>
            <person name="Youssef N.H."/>
            <person name="Elshahed M."/>
        </authorList>
    </citation>
    <scope>NUCLEOTIDE SEQUENCE</scope>
    <source>
        <strain evidence="11">Zod_Metabat.24</strain>
    </source>
</reference>
<keyword evidence="3 5" id="KW-0560">Oxidoreductase</keyword>
<dbReference type="PIRSF" id="PIRSF000183">
    <property type="entry name" value="Alanine_dh"/>
    <property type="match status" value="1"/>
</dbReference>
<feature type="domain" description="Alanine dehydrogenase/pyridine nucleotide transhydrogenase NAD(H)-binding" evidence="9">
    <location>
        <begin position="148"/>
        <end position="296"/>
    </location>
</feature>
<organism evidence="11 12">
    <name type="scientific">Candidatus Zymogenus saltonus</name>
    <dbReference type="NCBI Taxonomy" id="2844893"/>
    <lineage>
        <taxon>Bacteria</taxon>
        <taxon>Deltaproteobacteria</taxon>
        <taxon>Candidatus Zymogenia</taxon>
        <taxon>Candidatus Zymogeniales</taxon>
        <taxon>Candidatus Zymogenaceae</taxon>
        <taxon>Candidatus Zymogenus</taxon>
    </lineage>
</organism>
<feature type="binding site" evidence="8">
    <location>
        <begin position="238"/>
        <end position="239"/>
    </location>
    <ligand>
        <name>NAD(+)</name>
        <dbReference type="ChEBI" id="CHEBI:57540"/>
    </ligand>
</feature>
<feature type="binding site" evidence="8">
    <location>
        <begin position="266"/>
        <end position="269"/>
    </location>
    <ligand>
        <name>NAD(+)</name>
        <dbReference type="ChEBI" id="CHEBI:57540"/>
    </ligand>
</feature>
<evidence type="ECO:0000256" key="8">
    <source>
        <dbReference type="PIRSR" id="PIRSR000183-3"/>
    </source>
</evidence>
<dbReference type="PANTHER" id="PTHR42795">
    <property type="entry name" value="ALANINE DEHYDROGENASE"/>
    <property type="match status" value="1"/>
</dbReference>
<dbReference type="SUPFAM" id="SSF52283">
    <property type="entry name" value="Formate/glycerate dehydrogenase catalytic domain-like"/>
    <property type="match status" value="1"/>
</dbReference>
<gene>
    <name evidence="11" type="primary">ald</name>
    <name evidence="11" type="ORF">JW984_06815</name>
</gene>
<evidence type="ECO:0000313" key="12">
    <source>
        <dbReference type="Proteomes" id="UP000809273"/>
    </source>
</evidence>
<sequence length="368" mass="38614">MKIGVPTEIKAEENRVALTPAGAAAFVSHGHNVFIQEGAGLGSGLTDEEYKAAGAKILPDKEAVWAEVDMIIKVKEPLGPEFGLMEKQILFTYLHLAADEELTKKLLKTNIVGIAYETIQLTDKSLPLLAPMSEVAGRLSVQMGARCLEAISGGSGILISGVSGVPPAKVVILGAGIAGSNACFVAVGMGARVTILDVNPVKLRYIHDVMGGHVVTVMSNRANIEEEVLSADLVIGSILIPGAKAPKLITRDMVSKMKKGSAIVDIAVDQGGCAETTKPTTHSDPIYIVDDVVHYAVANMPGAVPRTSTFALTNATLSYALDIADKGVEKAVRDDNSLKKGVNVMDGNVTCSAVADAFDMECVDLDFS</sequence>
<dbReference type="CDD" id="cd05305">
    <property type="entry name" value="L-AlaDH"/>
    <property type="match status" value="1"/>
</dbReference>
<dbReference type="SMART" id="SM01002">
    <property type="entry name" value="AlaDh_PNT_C"/>
    <property type="match status" value="1"/>
</dbReference>
<feature type="active site" description="Proton donor/acceptor" evidence="6">
    <location>
        <position position="269"/>
    </location>
</feature>
<feature type="binding site" evidence="7">
    <location>
        <position position="15"/>
    </location>
    <ligand>
        <name>substrate</name>
    </ligand>
</feature>
<dbReference type="InterPro" id="IPR007886">
    <property type="entry name" value="AlaDH/PNT_N"/>
</dbReference>
<accession>A0A9D8KF93</accession>
<dbReference type="AlphaFoldDB" id="A0A9D8KF93"/>
<evidence type="ECO:0000256" key="7">
    <source>
        <dbReference type="PIRSR" id="PIRSR000183-2"/>
    </source>
</evidence>
<feature type="binding site" evidence="8">
    <location>
        <position position="133"/>
    </location>
    <ligand>
        <name>NAD(+)</name>
        <dbReference type="ChEBI" id="CHEBI:57540"/>
    </ligand>
</feature>
<dbReference type="Gene3D" id="3.40.50.720">
    <property type="entry name" value="NAD(P)-binding Rossmann-like Domain"/>
    <property type="match status" value="2"/>
</dbReference>
<dbReference type="Pfam" id="PF05222">
    <property type="entry name" value="AlaDh_PNT_N"/>
    <property type="match status" value="1"/>
</dbReference>
<feature type="binding site" evidence="7">
    <location>
        <position position="75"/>
    </location>
    <ligand>
        <name>substrate</name>
    </ligand>
</feature>
<dbReference type="NCBIfam" id="TIGR00518">
    <property type="entry name" value="alaDH"/>
    <property type="match status" value="1"/>
</dbReference>
<name>A0A9D8KF93_9DELT</name>
<feature type="binding site" evidence="8">
    <location>
        <position position="197"/>
    </location>
    <ligand>
        <name>NAD(+)</name>
        <dbReference type="ChEBI" id="CHEBI:57540"/>
    </ligand>
</feature>
<evidence type="ECO:0000313" key="11">
    <source>
        <dbReference type="EMBL" id="MBN1572895.1"/>
    </source>
</evidence>
<dbReference type="InterPro" id="IPR008141">
    <property type="entry name" value="Ala_DH"/>
</dbReference>
<dbReference type="Proteomes" id="UP000809273">
    <property type="component" value="Unassembled WGS sequence"/>
</dbReference>
<comment type="caution">
    <text evidence="11">The sequence shown here is derived from an EMBL/GenBank/DDBJ whole genome shotgun (WGS) entry which is preliminary data.</text>
</comment>
<feature type="binding site" evidence="8">
    <location>
        <begin position="297"/>
        <end position="300"/>
    </location>
    <ligand>
        <name>NAD(+)</name>
        <dbReference type="ChEBI" id="CHEBI:57540"/>
    </ligand>
</feature>
<dbReference type="InterPro" id="IPR036291">
    <property type="entry name" value="NAD(P)-bd_dom_sf"/>
</dbReference>
<dbReference type="GO" id="GO:0000166">
    <property type="term" value="F:nucleotide binding"/>
    <property type="evidence" value="ECO:0007669"/>
    <property type="project" value="UniProtKB-KW"/>
</dbReference>
<feature type="binding site" evidence="8">
    <location>
        <position position="219"/>
    </location>
    <ligand>
        <name>NAD(+)</name>
        <dbReference type="ChEBI" id="CHEBI:57540"/>
    </ligand>
</feature>
<evidence type="ECO:0000256" key="6">
    <source>
        <dbReference type="PIRSR" id="PIRSR000183-1"/>
    </source>
</evidence>
<evidence type="ECO:0000256" key="2">
    <source>
        <dbReference type="ARBA" id="ARBA00012897"/>
    </source>
</evidence>